<dbReference type="RefSeq" id="WP_139667051.1">
    <property type="nucleotide sequence ID" value="NZ_VDLY02000005.1"/>
</dbReference>
<feature type="transmembrane region" description="Helical" evidence="2">
    <location>
        <begin position="215"/>
        <end position="237"/>
    </location>
</feature>
<accession>A0A5N6AGB3</accession>
<keyword evidence="2" id="KW-0812">Transmembrane</keyword>
<reference evidence="3" key="1">
    <citation type="submission" date="2019-10" db="EMBL/GenBank/DDBJ databases">
        <title>Nonomuraea sp. nov., isolated from Phyllanthus amarus.</title>
        <authorList>
            <person name="Klykleung N."/>
            <person name="Tanasupawat S."/>
        </authorList>
    </citation>
    <scope>NUCLEOTIDE SEQUENCE [LARGE SCALE GENOMIC DNA]</scope>
    <source>
        <strain evidence="3">3MP-10</strain>
    </source>
</reference>
<feature type="transmembrane region" description="Helical" evidence="2">
    <location>
        <begin position="257"/>
        <end position="279"/>
    </location>
</feature>
<feature type="transmembrane region" description="Helical" evidence="2">
    <location>
        <begin position="356"/>
        <end position="377"/>
    </location>
</feature>
<keyword evidence="2" id="KW-1133">Transmembrane helix</keyword>
<evidence type="ECO:0008006" key="5">
    <source>
        <dbReference type="Google" id="ProtNLM"/>
    </source>
</evidence>
<feature type="compositionally biased region" description="Pro residues" evidence="1">
    <location>
        <begin position="441"/>
        <end position="452"/>
    </location>
</feature>
<dbReference type="InterPro" id="IPR045931">
    <property type="entry name" value="DUF6350"/>
</dbReference>
<gene>
    <name evidence="3" type="ORF">FH607_010435</name>
</gene>
<dbReference type="Proteomes" id="UP000314251">
    <property type="component" value="Unassembled WGS sequence"/>
</dbReference>
<organism evidence="3 4">
    <name type="scientific">Streptomyces mimosae</name>
    <dbReference type="NCBI Taxonomy" id="2586635"/>
    <lineage>
        <taxon>Bacteria</taxon>
        <taxon>Bacillati</taxon>
        <taxon>Actinomycetota</taxon>
        <taxon>Actinomycetes</taxon>
        <taxon>Kitasatosporales</taxon>
        <taxon>Streptomycetaceae</taxon>
        <taxon>Streptomyces</taxon>
    </lineage>
</organism>
<evidence type="ECO:0000313" key="3">
    <source>
        <dbReference type="EMBL" id="KAB8167285.1"/>
    </source>
</evidence>
<proteinExistence type="predicted"/>
<keyword evidence="4" id="KW-1185">Reference proteome</keyword>
<feature type="transmembrane region" description="Helical" evidence="2">
    <location>
        <begin position="319"/>
        <end position="344"/>
    </location>
</feature>
<dbReference type="AlphaFoldDB" id="A0A5N6AGB3"/>
<protein>
    <recommendedName>
        <fullName evidence="5">Integral membrane protein</fullName>
    </recommendedName>
</protein>
<evidence type="ECO:0000256" key="2">
    <source>
        <dbReference type="SAM" id="Phobius"/>
    </source>
</evidence>
<dbReference type="Pfam" id="PF19877">
    <property type="entry name" value="DUF6350"/>
    <property type="match status" value="1"/>
</dbReference>
<name>A0A5N6AGB3_9ACTN</name>
<keyword evidence="2" id="KW-0472">Membrane</keyword>
<dbReference type="OrthoDB" id="3742900at2"/>
<feature type="transmembrane region" description="Helical" evidence="2">
    <location>
        <begin position="165"/>
        <end position="183"/>
    </location>
</feature>
<dbReference type="EMBL" id="VDLY02000005">
    <property type="protein sequence ID" value="KAB8167285.1"/>
    <property type="molecule type" value="Genomic_DNA"/>
</dbReference>
<feature type="transmembrane region" description="Helical" evidence="2">
    <location>
        <begin position="133"/>
        <end position="153"/>
    </location>
</feature>
<evidence type="ECO:0000256" key="1">
    <source>
        <dbReference type="SAM" id="MobiDB-lite"/>
    </source>
</evidence>
<comment type="caution">
    <text evidence="3">The sequence shown here is derived from an EMBL/GenBank/DDBJ whole genome shotgun (WGS) entry which is preliminary data.</text>
</comment>
<feature type="region of interest" description="Disordered" evidence="1">
    <location>
        <begin position="437"/>
        <end position="459"/>
    </location>
</feature>
<feature type="transmembrane region" description="Helical" evidence="2">
    <location>
        <begin position="21"/>
        <end position="47"/>
    </location>
</feature>
<sequence>MPHLTQPALRRIAPVGRSQGRWFFEGMLAAGLGLGGLAVLVLLFWVISPYPDQGPTGALRIAADLWLLAHGCELVRADTLYGATAPVALTPLLLVALPGWLLHRAVRVTLLPEADPAPEHARAAAAPHEAFPAALWICGGYLLVGAAAALFAAPADISPEPLSTALQLPLFALLVTVPSAWVISGVPPGRLARAWAQARWVRPFTPERLAAAGRAALGGAAACCGVGALLAAGALLLHAPAAQSTLVTLSGDWSGRLAVLLLGCALAPNAAVWGAAYGLGPGFTLGGGSLLTPLAVSGEPTPPPFPLLAGLPHGTPDGPLLWCAAGVPLAGVAVIAGLVARAAVPVPGQRDAAFGWWGTTFTALLAAGGTGLALGWLGTFAGGALGEGELAAFGPHGWLTGLAAAGWALVALPTALALRLWRLHQPRLLLATALGRGRPAEAPPARPVPAAPRPRRSWVPARLRRRRRAPVPEWHTTDARLARWSALRKKSGELVSRMDE</sequence>
<evidence type="ECO:0000313" key="4">
    <source>
        <dbReference type="Proteomes" id="UP000314251"/>
    </source>
</evidence>
<feature type="transmembrane region" description="Helical" evidence="2">
    <location>
        <begin position="397"/>
        <end position="418"/>
    </location>
</feature>